<dbReference type="NCBIfam" id="NF006523">
    <property type="entry name" value="PRK08974.1"/>
    <property type="match status" value="1"/>
</dbReference>
<evidence type="ECO:0000256" key="3">
    <source>
        <dbReference type="ARBA" id="ARBA00005005"/>
    </source>
</evidence>
<dbReference type="RefSeq" id="WP_010361931.1">
    <property type="nucleotide sequence ID" value="NZ_AHBZ03000027.1"/>
</dbReference>
<dbReference type="InterPro" id="IPR045851">
    <property type="entry name" value="AMP-bd_C_sf"/>
</dbReference>
<evidence type="ECO:0000256" key="10">
    <source>
        <dbReference type="ARBA" id="ARBA00023098"/>
    </source>
</evidence>
<dbReference type="Pfam" id="PF00501">
    <property type="entry name" value="AMP-binding"/>
    <property type="match status" value="1"/>
</dbReference>
<accession>A0AAD4FQ43</accession>
<dbReference type="InterPro" id="IPR025110">
    <property type="entry name" value="AMP-bd_C"/>
</dbReference>
<comment type="cofactor">
    <cofactor evidence="1">
        <name>Mg(2+)</name>
        <dbReference type="ChEBI" id="CHEBI:18420"/>
    </cofactor>
</comment>
<dbReference type="InterPro" id="IPR020845">
    <property type="entry name" value="AMP-binding_CS"/>
</dbReference>
<keyword evidence="5" id="KW-0436">Ligase</keyword>
<evidence type="ECO:0000313" key="17">
    <source>
        <dbReference type="EMBL" id="KAF7764629.1"/>
    </source>
</evidence>
<keyword evidence="10" id="KW-0443">Lipid metabolism</keyword>
<dbReference type="PANTHER" id="PTHR43767">
    <property type="entry name" value="LONG-CHAIN-FATTY-ACID--COA LIGASE"/>
    <property type="match status" value="1"/>
</dbReference>
<evidence type="ECO:0000256" key="1">
    <source>
        <dbReference type="ARBA" id="ARBA00001946"/>
    </source>
</evidence>
<dbReference type="Pfam" id="PF13193">
    <property type="entry name" value="AMP-binding_C"/>
    <property type="match status" value="1"/>
</dbReference>
<dbReference type="GO" id="GO:0016020">
    <property type="term" value="C:membrane"/>
    <property type="evidence" value="ECO:0007669"/>
    <property type="project" value="UniProtKB-SubCell"/>
</dbReference>
<reference evidence="17" key="1">
    <citation type="journal article" date="2012" name="J. Bacteriol.">
        <title>Genome sequences of type strains of seven species of the marine bacterium Pseudoalteromonas.</title>
        <authorList>
            <person name="Xie B.B."/>
            <person name="Shu Y.L."/>
            <person name="Qin Q.L."/>
            <person name="Rong J.C."/>
            <person name="Zhang X.Y."/>
            <person name="Chen X.L."/>
            <person name="Shi M."/>
            <person name="He H.L."/>
            <person name="Zhou B.C."/>
            <person name="Zhang Y.Z."/>
        </authorList>
    </citation>
    <scope>NUCLEOTIDE SEQUENCE</scope>
    <source>
        <strain evidence="17">DSM 8771</strain>
    </source>
</reference>
<feature type="domain" description="AMP-binding enzyme C-terminal" evidence="16">
    <location>
        <begin position="468"/>
        <end position="542"/>
    </location>
</feature>
<evidence type="ECO:0000256" key="5">
    <source>
        <dbReference type="ARBA" id="ARBA00022598"/>
    </source>
</evidence>
<dbReference type="Gene3D" id="2.30.38.10">
    <property type="entry name" value="Luciferase, Domain 3"/>
    <property type="match status" value="1"/>
</dbReference>
<evidence type="ECO:0000259" key="15">
    <source>
        <dbReference type="Pfam" id="PF00501"/>
    </source>
</evidence>
<dbReference type="FunFam" id="3.40.50.12780:FF:000003">
    <property type="entry name" value="Long-chain-fatty-acid--CoA ligase FadD"/>
    <property type="match status" value="1"/>
</dbReference>
<evidence type="ECO:0000256" key="12">
    <source>
        <dbReference type="ARBA" id="ARBA00026121"/>
    </source>
</evidence>
<gene>
    <name evidence="17" type="primary">fadD</name>
    <name evidence="17" type="ORF">PCIT_b0669</name>
</gene>
<keyword evidence="6" id="KW-0547">Nucleotide-binding</keyword>
<dbReference type="Gene3D" id="3.40.50.980">
    <property type="match status" value="2"/>
</dbReference>
<dbReference type="CDD" id="cd05936">
    <property type="entry name" value="FC-FACS_FadD_like"/>
    <property type="match status" value="1"/>
</dbReference>
<evidence type="ECO:0000256" key="11">
    <source>
        <dbReference type="ARBA" id="ARBA00023136"/>
    </source>
</evidence>
<organism evidence="17 18">
    <name type="scientific">Pseudoalteromonas citrea</name>
    <dbReference type="NCBI Taxonomy" id="43655"/>
    <lineage>
        <taxon>Bacteria</taxon>
        <taxon>Pseudomonadati</taxon>
        <taxon>Pseudomonadota</taxon>
        <taxon>Gammaproteobacteria</taxon>
        <taxon>Alteromonadales</taxon>
        <taxon>Pseudoalteromonadaceae</taxon>
        <taxon>Pseudoalteromonas</taxon>
    </lineage>
</organism>
<keyword evidence="11" id="KW-0472">Membrane</keyword>
<name>A0AAD4FQ43_9GAMM</name>
<comment type="subcellular location">
    <subcellularLocation>
        <location evidence="2">Membrane</location>
        <topology evidence="2">Peripheral membrane protein</topology>
    </subcellularLocation>
</comment>
<protein>
    <recommendedName>
        <fullName evidence="13">Long-chain-fatty-acid--CoA ligase</fullName>
        <ecNumber evidence="12">6.2.1.3</ecNumber>
    </recommendedName>
    <alternativeName>
        <fullName evidence="14">Long-chain acyl-CoA synthetase</fullName>
    </alternativeName>
</protein>
<dbReference type="AlphaFoldDB" id="A0AAD4FQ43"/>
<evidence type="ECO:0000256" key="13">
    <source>
        <dbReference type="ARBA" id="ARBA00039545"/>
    </source>
</evidence>
<comment type="similarity">
    <text evidence="4">Belongs to the ATP-dependent AMP-binding enzyme family.</text>
</comment>
<sequence length="550" mass="60678">MEKIWLKRYPEGMPETIDPEHYNSLLEMFDKSFTEFASLPAYTNMGKTLTYQQVDEATKSVASYIQNTLKLGKGDKVAVMMPNLLQTPISILGVLRAGCTVVNVNPLYTVRELEHQLNDSETKAIFILANFAQTLQKALPKTSVKHIVLTEIGDMMGGFKKHLVNFVVKRVKKMVPEFSLPQTVPFKEVMAANPDSYKVPNIALTDLAFLQYTGGTTGVSKGAMLTHGNMVGNLEQVSGCLDKVLDNGKEVVITALPLYHIFALTANCLTFMKYGGHNILITNPRDMPGFVKELSKHNFTAITGVNTLFNGLLNTPGFAELDFSNLKMSLGGGMAVQRPVAEKWQKVTNSKLMEGYGLTECAPLVTICPWDLDGYNGSIGLPAPSTELKIVLDSGEEASKGESGELLVKGPQVMAGYYNRPDATAECLKDGWFATGDIATYDDEGFFYIVDRKKDMIIVSGFNVFPNEIEEVVAMHDGVLEVAAIGIPHEVSGEQVKVFVVKKDPSLTEKDIISHCRDNLTNYKVPKLVEFREELPKTNVGKILRRALKE</sequence>
<dbReference type="SUPFAM" id="SSF56801">
    <property type="entry name" value="Acetyl-CoA synthetase-like"/>
    <property type="match status" value="1"/>
</dbReference>
<evidence type="ECO:0000256" key="9">
    <source>
        <dbReference type="ARBA" id="ARBA00022842"/>
    </source>
</evidence>
<dbReference type="FunFam" id="3.30.300.30:FF:000006">
    <property type="entry name" value="Long-chain-fatty-acid--CoA ligase FadD"/>
    <property type="match status" value="1"/>
</dbReference>
<dbReference type="Gene3D" id="3.30.300.30">
    <property type="match status" value="1"/>
</dbReference>
<dbReference type="GO" id="GO:0005524">
    <property type="term" value="F:ATP binding"/>
    <property type="evidence" value="ECO:0007669"/>
    <property type="project" value="UniProtKB-KW"/>
</dbReference>
<feature type="domain" description="AMP-dependent synthetase/ligase" evidence="15">
    <location>
        <begin position="31"/>
        <end position="418"/>
    </location>
</feature>
<keyword evidence="7" id="KW-0276">Fatty acid metabolism</keyword>
<dbReference type="EMBL" id="AHBZ03000027">
    <property type="protein sequence ID" value="KAF7764629.1"/>
    <property type="molecule type" value="Genomic_DNA"/>
</dbReference>
<dbReference type="EC" id="6.2.1.3" evidence="12"/>
<evidence type="ECO:0000256" key="8">
    <source>
        <dbReference type="ARBA" id="ARBA00022840"/>
    </source>
</evidence>
<comment type="pathway">
    <text evidence="3">Lipid metabolism; fatty acid beta-oxidation.</text>
</comment>
<comment type="caution">
    <text evidence="17">The sequence shown here is derived from an EMBL/GenBank/DDBJ whole genome shotgun (WGS) entry which is preliminary data.</text>
</comment>
<evidence type="ECO:0000313" key="18">
    <source>
        <dbReference type="Proteomes" id="UP000016487"/>
    </source>
</evidence>
<evidence type="ECO:0000256" key="7">
    <source>
        <dbReference type="ARBA" id="ARBA00022832"/>
    </source>
</evidence>
<evidence type="ECO:0000256" key="14">
    <source>
        <dbReference type="ARBA" id="ARBA00042773"/>
    </source>
</evidence>
<dbReference type="InterPro" id="IPR050237">
    <property type="entry name" value="ATP-dep_AMP-bd_enzyme"/>
</dbReference>
<evidence type="ECO:0000256" key="2">
    <source>
        <dbReference type="ARBA" id="ARBA00004170"/>
    </source>
</evidence>
<dbReference type="PANTHER" id="PTHR43767:SF8">
    <property type="entry name" value="LONG-CHAIN-FATTY-ACID--COA LIGASE"/>
    <property type="match status" value="1"/>
</dbReference>
<dbReference type="Proteomes" id="UP000016487">
    <property type="component" value="Unassembled WGS sequence"/>
</dbReference>
<evidence type="ECO:0000256" key="6">
    <source>
        <dbReference type="ARBA" id="ARBA00022741"/>
    </source>
</evidence>
<reference evidence="17" key="2">
    <citation type="submission" date="2015-03" db="EMBL/GenBank/DDBJ databases">
        <title>Genome sequence of Pseudoalteromonas citrea.</title>
        <authorList>
            <person name="Xie B.-B."/>
            <person name="Rong J.-C."/>
            <person name="Qin Q.-L."/>
            <person name="Zhang Y.-Z."/>
        </authorList>
    </citation>
    <scope>NUCLEOTIDE SEQUENCE</scope>
    <source>
        <strain evidence="17">DSM 8771</strain>
    </source>
</reference>
<evidence type="ECO:0000256" key="4">
    <source>
        <dbReference type="ARBA" id="ARBA00006432"/>
    </source>
</evidence>
<keyword evidence="8" id="KW-0067">ATP-binding</keyword>
<proteinExistence type="inferred from homology"/>
<evidence type="ECO:0000259" key="16">
    <source>
        <dbReference type="Pfam" id="PF13193"/>
    </source>
</evidence>
<dbReference type="GO" id="GO:0004467">
    <property type="term" value="F:long-chain fatty acid-CoA ligase activity"/>
    <property type="evidence" value="ECO:0007669"/>
    <property type="project" value="UniProtKB-EC"/>
</dbReference>
<dbReference type="InterPro" id="IPR000873">
    <property type="entry name" value="AMP-dep_synth/lig_dom"/>
</dbReference>
<dbReference type="PROSITE" id="PS00455">
    <property type="entry name" value="AMP_BINDING"/>
    <property type="match status" value="1"/>
</dbReference>
<keyword evidence="9" id="KW-0460">Magnesium</keyword>